<comment type="caution">
    <text evidence="3">The sequence shown here is derived from an EMBL/GenBank/DDBJ whole genome shotgun (WGS) entry which is preliminary data.</text>
</comment>
<proteinExistence type="predicted"/>
<evidence type="ECO:0000256" key="2">
    <source>
        <dbReference type="SAM" id="Phobius"/>
    </source>
</evidence>
<dbReference type="EMBL" id="BJYU01000077">
    <property type="protein sequence ID" value="GEO16837.1"/>
    <property type="molecule type" value="Genomic_DNA"/>
</dbReference>
<name>A0A512BYC5_9HYPH</name>
<keyword evidence="2" id="KW-0812">Transmembrane</keyword>
<reference evidence="3 4" key="1">
    <citation type="submission" date="2019-07" db="EMBL/GenBank/DDBJ databases">
        <title>Whole genome shotgun sequence of Microvirga aerophila NBRC 106136.</title>
        <authorList>
            <person name="Hosoyama A."/>
            <person name="Uohara A."/>
            <person name="Ohji S."/>
            <person name="Ichikawa N."/>
        </authorList>
    </citation>
    <scope>NUCLEOTIDE SEQUENCE [LARGE SCALE GENOMIC DNA]</scope>
    <source>
        <strain evidence="3 4">NBRC 106136</strain>
    </source>
</reference>
<protein>
    <submittedName>
        <fullName evidence="3">Uncharacterized protein</fullName>
    </submittedName>
</protein>
<evidence type="ECO:0000313" key="4">
    <source>
        <dbReference type="Proteomes" id="UP000321085"/>
    </source>
</evidence>
<evidence type="ECO:0000313" key="3">
    <source>
        <dbReference type="EMBL" id="GEO16837.1"/>
    </source>
</evidence>
<dbReference type="RefSeq" id="WP_162815575.1">
    <property type="nucleotide sequence ID" value="NZ_QOIO01000004.1"/>
</dbReference>
<accession>A0A512BYC5</accession>
<sequence>MHDDQGRPDTVPDDFDKAARISFRDYPSSALVAIAALTSGLAWLLYKRQSRKSATQPTNPDDIAAAKGSIQQAKPLGGDNV</sequence>
<feature type="region of interest" description="Disordered" evidence="1">
    <location>
        <begin position="50"/>
        <end position="81"/>
    </location>
</feature>
<keyword evidence="2" id="KW-0472">Membrane</keyword>
<keyword evidence="4" id="KW-1185">Reference proteome</keyword>
<gene>
    <name evidence="3" type="ORF">MAE02_45330</name>
</gene>
<dbReference type="Proteomes" id="UP000321085">
    <property type="component" value="Unassembled WGS sequence"/>
</dbReference>
<keyword evidence="2" id="KW-1133">Transmembrane helix</keyword>
<organism evidence="3 4">
    <name type="scientific">Microvirga aerophila</name>
    <dbReference type="NCBI Taxonomy" id="670291"/>
    <lineage>
        <taxon>Bacteria</taxon>
        <taxon>Pseudomonadati</taxon>
        <taxon>Pseudomonadota</taxon>
        <taxon>Alphaproteobacteria</taxon>
        <taxon>Hyphomicrobiales</taxon>
        <taxon>Methylobacteriaceae</taxon>
        <taxon>Microvirga</taxon>
    </lineage>
</organism>
<evidence type="ECO:0000256" key="1">
    <source>
        <dbReference type="SAM" id="MobiDB-lite"/>
    </source>
</evidence>
<feature type="transmembrane region" description="Helical" evidence="2">
    <location>
        <begin position="26"/>
        <end position="46"/>
    </location>
</feature>
<dbReference type="AlphaFoldDB" id="A0A512BYC5"/>